<name>A0A2M3ZT59_9DIPT</name>
<dbReference type="EMBL" id="GGFM01010934">
    <property type="protein sequence ID" value="MBW31685.1"/>
    <property type="molecule type" value="Transcribed_RNA"/>
</dbReference>
<organism evidence="2">
    <name type="scientific">Anopheles braziliensis</name>
    <dbReference type="NCBI Taxonomy" id="58242"/>
    <lineage>
        <taxon>Eukaryota</taxon>
        <taxon>Metazoa</taxon>
        <taxon>Ecdysozoa</taxon>
        <taxon>Arthropoda</taxon>
        <taxon>Hexapoda</taxon>
        <taxon>Insecta</taxon>
        <taxon>Pterygota</taxon>
        <taxon>Neoptera</taxon>
        <taxon>Endopterygota</taxon>
        <taxon>Diptera</taxon>
        <taxon>Nematocera</taxon>
        <taxon>Culicoidea</taxon>
        <taxon>Culicidae</taxon>
        <taxon>Anophelinae</taxon>
        <taxon>Anopheles</taxon>
    </lineage>
</organism>
<proteinExistence type="predicted"/>
<accession>A0A2M3ZT59</accession>
<feature type="signal peptide" evidence="1">
    <location>
        <begin position="1"/>
        <end position="26"/>
    </location>
</feature>
<feature type="chain" id="PRO_5014837491" evidence="1">
    <location>
        <begin position="27"/>
        <end position="105"/>
    </location>
</feature>
<keyword evidence="1" id="KW-0732">Signal</keyword>
<reference evidence="2" key="1">
    <citation type="submission" date="2018-01" db="EMBL/GenBank/DDBJ databases">
        <title>An insight into the sialome of Amazonian anophelines.</title>
        <authorList>
            <person name="Ribeiro J.M."/>
            <person name="Scarpassa V."/>
            <person name="Calvo E."/>
        </authorList>
    </citation>
    <scope>NUCLEOTIDE SEQUENCE</scope>
    <source>
        <tissue evidence="2">Salivary glands</tissue>
    </source>
</reference>
<evidence type="ECO:0000256" key="1">
    <source>
        <dbReference type="SAM" id="SignalP"/>
    </source>
</evidence>
<dbReference type="AlphaFoldDB" id="A0A2M3ZT59"/>
<evidence type="ECO:0000313" key="2">
    <source>
        <dbReference type="EMBL" id="MBW31685.1"/>
    </source>
</evidence>
<protein>
    <submittedName>
        <fullName evidence="2">Putative secreted peptide</fullName>
    </submittedName>
</protein>
<sequence>MSSREPGTQLALFVALLALNTLYSAGRKKRQRPCCWWRLRRLRREMRCEDDVGAVMGLKLRTRSMRNPLTTGPGDADEDGEALLVSLSLSRVGSCWCCCCCCCCC</sequence>